<dbReference type="OrthoDB" id="2841294at2759"/>
<evidence type="ECO:0000313" key="2">
    <source>
        <dbReference type="EMBL" id="CAG8134180.1"/>
    </source>
</evidence>
<evidence type="ECO:0000256" key="1">
    <source>
        <dbReference type="SAM" id="SignalP"/>
    </source>
</evidence>
<feature type="signal peptide" evidence="1">
    <location>
        <begin position="1"/>
        <end position="16"/>
    </location>
</feature>
<evidence type="ECO:0000313" key="3">
    <source>
        <dbReference type="Proteomes" id="UP001153618"/>
    </source>
</evidence>
<organism evidence="2 3">
    <name type="scientific">Penicillium olsonii</name>
    <dbReference type="NCBI Taxonomy" id="99116"/>
    <lineage>
        <taxon>Eukaryota</taxon>
        <taxon>Fungi</taxon>
        <taxon>Dikarya</taxon>
        <taxon>Ascomycota</taxon>
        <taxon>Pezizomycotina</taxon>
        <taxon>Eurotiomycetes</taxon>
        <taxon>Eurotiomycetidae</taxon>
        <taxon>Eurotiales</taxon>
        <taxon>Aspergillaceae</taxon>
        <taxon>Penicillium</taxon>
    </lineage>
</organism>
<comment type="caution">
    <text evidence="2">The sequence shown here is derived from an EMBL/GenBank/DDBJ whole genome shotgun (WGS) entry which is preliminary data.</text>
</comment>
<reference evidence="2" key="1">
    <citation type="submission" date="2021-07" db="EMBL/GenBank/DDBJ databases">
        <authorList>
            <person name="Branca A.L. A."/>
        </authorList>
    </citation>
    <scope>NUCLEOTIDE SEQUENCE</scope>
</reference>
<protein>
    <submittedName>
        <fullName evidence="2">Uncharacterized protein</fullName>
    </submittedName>
</protein>
<feature type="chain" id="PRO_5040996661" evidence="1">
    <location>
        <begin position="17"/>
        <end position="138"/>
    </location>
</feature>
<dbReference type="Pfam" id="PF19271">
    <property type="entry name" value="Nis1"/>
    <property type="match status" value="1"/>
</dbReference>
<gene>
    <name evidence="2" type="ORF">POLS_LOCUS5597</name>
</gene>
<proteinExistence type="predicted"/>
<dbReference type="AlphaFoldDB" id="A0A9W4MTP2"/>
<name>A0A9W4MTP2_PENOL</name>
<dbReference type="EMBL" id="CAJVOS010000028">
    <property type="protein sequence ID" value="CAG8134180.1"/>
    <property type="molecule type" value="Genomic_DNA"/>
</dbReference>
<keyword evidence="3" id="KW-1185">Reference proteome</keyword>
<accession>A0A9W4MTP2</accession>
<sequence>MKFLFSLALFAISALAQRAQIGLPSEGQEVTAGKDIVVQVQRPNSLSGSTEIGVVIGFTSCADAPCRTAEDVLGKILYNGPFKPVYHESSLPPYQNFSVTVPKSAAKGAGQINVAHATLIGAGPSAFLESFNQTVTVA</sequence>
<keyword evidence="1" id="KW-0732">Signal</keyword>
<dbReference type="Proteomes" id="UP001153618">
    <property type="component" value="Unassembled WGS sequence"/>
</dbReference>
<dbReference type="InterPro" id="IPR045469">
    <property type="entry name" value="Nis1"/>
</dbReference>